<gene>
    <name evidence="2" type="ORF">CLV40_1514</name>
</gene>
<keyword evidence="1" id="KW-0732">Signal</keyword>
<dbReference type="AlphaFoldDB" id="A0A2S6GB56"/>
<proteinExistence type="predicted"/>
<name>A0A2S6GB56_9PSEU</name>
<sequence>MAKNPVLASLAFLLTVGATPATAAPDGTAPEYGVTVLQPLPGDLEDRAEAINEHGLVVGASTNLDVGPERAVRWDRDGTAHALPTLGGDNSRAYGVNGSGVIVGESQTPDETVHAVRWDRGRVRDLGALPGDGYSSAQWITDAGVVYGRSGPELDGPWTAVRWTGKDGPTPVAVPPGYVRCAVSATAGGVEYGGCALADGTSRATRWSRDGTPVLLPTLGGDIVRAATERGVLVGASGVGTKVPVRWNRDDTLTRLSPVVGSPSTVASAISENGYIAGFGYSQYPWSGTPVRWDPDGTAHRLDLPPNRVEAVPAAVDGHGRVYGSVTAPLFVSDAVVWDRDGHTTALPNPDAERFTASGVDTITGSGLVLGSFFATAEFKGFAAVWRPNH</sequence>
<evidence type="ECO:0000256" key="1">
    <source>
        <dbReference type="SAM" id="SignalP"/>
    </source>
</evidence>
<evidence type="ECO:0000313" key="3">
    <source>
        <dbReference type="Proteomes" id="UP000239203"/>
    </source>
</evidence>
<accession>A0A2S6GB56</accession>
<comment type="caution">
    <text evidence="2">The sequence shown here is derived from an EMBL/GenBank/DDBJ whole genome shotgun (WGS) entry which is preliminary data.</text>
</comment>
<evidence type="ECO:0000313" key="2">
    <source>
        <dbReference type="EMBL" id="PPK60543.1"/>
    </source>
</evidence>
<dbReference type="OrthoDB" id="4310309at2"/>
<organism evidence="2 3">
    <name type="scientific">Actinokineospora auranticolor</name>
    <dbReference type="NCBI Taxonomy" id="155976"/>
    <lineage>
        <taxon>Bacteria</taxon>
        <taxon>Bacillati</taxon>
        <taxon>Actinomycetota</taxon>
        <taxon>Actinomycetes</taxon>
        <taxon>Pseudonocardiales</taxon>
        <taxon>Pseudonocardiaceae</taxon>
        <taxon>Actinokineospora</taxon>
    </lineage>
</organism>
<protein>
    <submittedName>
        <fullName evidence="2">Putative HAF family extracellular repeat protein</fullName>
    </submittedName>
</protein>
<dbReference type="Proteomes" id="UP000239203">
    <property type="component" value="Unassembled WGS sequence"/>
</dbReference>
<dbReference type="RefSeq" id="WP_104483665.1">
    <property type="nucleotide sequence ID" value="NZ_CP154825.1"/>
</dbReference>
<dbReference type="EMBL" id="PTIX01000051">
    <property type="protein sequence ID" value="PPK60543.1"/>
    <property type="molecule type" value="Genomic_DNA"/>
</dbReference>
<dbReference type="InterPro" id="IPR014262">
    <property type="entry name" value="HAF_rpt"/>
</dbReference>
<feature type="chain" id="PRO_5015398071" evidence="1">
    <location>
        <begin position="24"/>
        <end position="390"/>
    </location>
</feature>
<reference evidence="2 3" key="1">
    <citation type="submission" date="2018-02" db="EMBL/GenBank/DDBJ databases">
        <title>Genomic Encyclopedia of Archaeal and Bacterial Type Strains, Phase II (KMG-II): from individual species to whole genera.</title>
        <authorList>
            <person name="Goeker M."/>
        </authorList>
    </citation>
    <scope>NUCLEOTIDE SEQUENCE [LARGE SCALE GENOMIC DNA]</scope>
    <source>
        <strain evidence="2 3">YU 961-1</strain>
    </source>
</reference>
<keyword evidence="3" id="KW-1185">Reference proteome</keyword>
<feature type="signal peptide" evidence="1">
    <location>
        <begin position="1"/>
        <end position="23"/>
    </location>
</feature>
<dbReference type="NCBIfam" id="TIGR02913">
    <property type="entry name" value="HAF_rpt"/>
    <property type="match status" value="1"/>
</dbReference>